<dbReference type="OrthoDB" id="11368at2157"/>
<protein>
    <recommendedName>
        <fullName evidence="2">HTH arsR-type domain-containing protein</fullName>
    </recommendedName>
</protein>
<dbReference type="GO" id="GO:0003700">
    <property type="term" value="F:DNA-binding transcription factor activity"/>
    <property type="evidence" value="ECO:0007669"/>
    <property type="project" value="InterPro"/>
</dbReference>
<dbReference type="CDD" id="cd00090">
    <property type="entry name" value="HTH_ARSR"/>
    <property type="match status" value="1"/>
</dbReference>
<evidence type="ECO:0000313" key="3">
    <source>
        <dbReference type="EMBL" id="GGN24235.1"/>
    </source>
</evidence>
<evidence type="ECO:0000256" key="1">
    <source>
        <dbReference type="SAM" id="Phobius"/>
    </source>
</evidence>
<feature type="domain" description="HTH arsR-type" evidence="2">
    <location>
        <begin position="31"/>
        <end position="115"/>
    </location>
</feature>
<keyword evidence="1" id="KW-0812">Transmembrane</keyword>
<feature type="transmembrane region" description="Helical" evidence="1">
    <location>
        <begin position="240"/>
        <end position="262"/>
    </location>
</feature>
<dbReference type="InterPro" id="IPR036390">
    <property type="entry name" value="WH_DNA-bd_sf"/>
</dbReference>
<keyword evidence="4" id="KW-1185">Reference proteome</keyword>
<dbReference type="EMBL" id="BMOQ01000008">
    <property type="protein sequence ID" value="GGN24235.1"/>
    <property type="molecule type" value="Genomic_DNA"/>
</dbReference>
<feature type="transmembrane region" description="Helical" evidence="1">
    <location>
        <begin position="164"/>
        <end position="186"/>
    </location>
</feature>
<dbReference type="Pfam" id="PF12840">
    <property type="entry name" value="HTH_20"/>
    <property type="match status" value="1"/>
</dbReference>
<evidence type="ECO:0000313" key="4">
    <source>
        <dbReference type="Proteomes" id="UP000608850"/>
    </source>
</evidence>
<gene>
    <name evidence="3" type="ORF">GCM10009021_27520</name>
</gene>
<keyword evidence="1" id="KW-0472">Membrane</keyword>
<keyword evidence="1" id="KW-1133">Transmembrane helix</keyword>
<comment type="caution">
    <text evidence="3">The sequence shown here is derived from an EMBL/GenBank/DDBJ whole genome shotgun (WGS) entry which is preliminary data.</text>
</comment>
<feature type="transmembrane region" description="Helical" evidence="1">
    <location>
        <begin position="213"/>
        <end position="234"/>
    </location>
</feature>
<organism evidence="3 4">
    <name type="scientific">Halarchaeum nitratireducens</name>
    <dbReference type="NCBI Taxonomy" id="489913"/>
    <lineage>
        <taxon>Archaea</taxon>
        <taxon>Methanobacteriati</taxon>
        <taxon>Methanobacteriota</taxon>
        <taxon>Stenosarchaea group</taxon>
        <taxon>Halobacteria</taxon>
        <taxon>Halobacteriales</taxon>
        <taxon>Halobacteriaceae</taxon>
    </lineage>
</organism>
<dbReference type="InterPro" id="IPR001845">
    <property type="entry name" value="HTH_ArsR_DNA-bd_dom"/>
</dbReference>
<dbReference type="InterPro" id="IPR036388">
    <property type="entry name" value="WH-like_DNA-bd_sf"/>
</dbReference>
<feature type="transmembrane region" description="Helical" evidence="1">
    <location>
        <begin position="122"/>
        <end position="144"/>
    </location>
</feature>
<feature type="transmembrane region" description="Helical" evidence="1">
    <location>
        <begin position="299"/>
        <end position="322"/>
    </location>
</feature>
<dbReference type="AlphaFoldDB" id="A0A830GEC3"/>
<dbReference type="Proteomes" id="UP000608850">
    <property type="component" value="Unassembled WGS sequence"/>
</dbReference>
<sequence length="341" mass="37338">MSLLPSPRPDITGSQEGAIEIREFTDEKAGDVFKALTAEKARLLLEEVYREPGTASDLAERAETSIQNTSYHLDKLQEAELIRVAGTQYSNRGREMKIYAPEENPFVFFIGQESRKPGLLRVFKQAVGAISVASGVSVLVHAALTDSLPFLDYAGGGGEAAPEYVSAAFIGSLLSLFVYSAVRYLIRQGRPRSDSWTTQGWFSERQGMSDEKALIIGSTFFTVSLIFWFARQALGLTQSLFLFDLLPYLFTISIVITAAVSYRRARLQMCWFISTAGFAGTLGHELSLLPLGYANPSGFAVWVGYLVLGSIVGGIMFGFIGFTTGRIVRGGWSSLQSQLQS</sequence>
<name>A0A830GEC3_9EURY</name>
<dbReference type="SUPFAM" id="SSF46785">
    <property type="entry name" value="Winged helix' DNA-binding domain"/>
    <property type="match status" value="1"/>
</dbReference>
<evidence type="ECO:0000259" key="2">
    <source>
        <dbReference type="SMART" id="SM00418"/>
    </source>
</evidence>
<proteinExistence type="predicted"/>
<dbReference type="RefSeq" id="WP_188879712.1">
    <property type="nucleotide sequence ID" value="NZ_BMOQ01000008.1"/>
</dbReference>
<reference evidence="3 4" key="1">
    <citation type="journal article" date="2019" name="Int. J. Syst. Evol. Microbiol.">
        <title>The Global Catalogue of Microorganisms (GCM) 10K type strain sequencing project: providing services to taxonomists for standard genome sequencing and annotation.</title>
        <authorList>
            <consortium name="The Broad Institute Genomics Platform"/>
            <consortium name="The Broad Institute Genome Sequencing Center for Infectious Disease"/>
            <person name="Wu L."/>
            <person name="Ma J."/>
        </authorList>
    </citation>
    <scope>NUCLEOTIDE SEQUENCE [LARGE SCALE GENOMIC DNA]</scope>
    <source>
        <strain evidence="3 4">JCM 16331</strain>
    </source>
</reference>
<dbReference type="Gene3D" id="1.10.10.10">
    <property type="entry name" value="Winged helix-like DNA-binding domain superfamily/Winged helix DNA-binding domain"/>
    <property type="match status" value="1"/>
</dbReference>
<accession>A0A830GEC3</accession>
<dbReference type="SMART" id="SM00418">
    <property type="entry name" value="HTH_ARSR"/>
    <property type="match status" value="1"/>
</dbReference>
<feature type="transmembrane region" description="Helical" evidence="1">
    <location>
        <begin position="269"/>
        <end position="293"/>
    </location>
</feature>
<dbReference type="InterPro" id="IPR011991">
    <property type="entry name" value="ArsR-like_HTH"/>
</dbReference>